<dbReference type="EMBL" id="CP119313">
    <property type="protein sequence ID" value="WEK20992.1"/>
    <property type="molecule type" value="Genomic_DNA"/>
</dbReference>
<dbReference type="InterPro" id="IPR024078">
    <property type="entry name" value="LmbE-like_dom_sf"/>
</dbReference>
<proteinExistence type="predicted"/>
<dbReference type="AlphaFoldDB" id="A0AAJ5WAF1"/>
<dbReference type="InterPro" id="IPR003737">
    <property type="entry name" value="GlcNAc_PI_deacetylase-related"/>
</dbReference>
<accession>A0AAJ5WAF1</accession>
<reference evidence="1" key="1">
    <citation type="submission" date="2023-03" db="EMBL/GenBank/DDBJ databases">
        <title>Andean soil-derived lignocellulolytic bacterial consortium as a source of novel taxa and putative plastic-active enzymes.</title>
        <authorList>
            <person name="Diaz-Garcia L."/>
            <person name="Chuvochina M."/>
            <person name="Feuerriegel G."/>
            <person name="Bunk B."/>
            <person name="Sproer C."/>
            <person name="Streit W.R."/>
            <person name="Rodriguez L.M."/>
            <person name="Overmann J."/>
            <person name="Jimenez D.J."/>
        </authorList>
    </citation>
    <scope>NUCLEOTIDE SEQUENCE</scope>
    <source>
        <strain evidence="1">MAG 3858</strain>
    </source>
</reference>
<sequence length="299" mass="33656">METPLLKFLKGVLVALFLMQLPVTFSFAQQIAKPRKCILVFGAHADDVDENAGGTLAKYVALGYEGIYVCAINNLDGCNLERTPWYDKGPNFTVSNSPHKYPLGALETSQIREEEARQAAAVYPATPVFLNFKEPTFFMGRKYVSYGTDLFHEYNPPGRQQIAIATYLDEDVDFVFNLLKKYQPEIVITHTLGGEKLDHGNAAYLVYLAFKKAIREQVPVGKLWMTVNGWLLDPIAQKSGRGKPDVHIDVKAYLKVKYEALNKHLSQNGGFGRDYVMGNETQPKEVIEEFITVLDHTKK</sequence>
<protein>
    <submittedName>
        <fullName evidence="1">PIG-L family deacetylase</fullName>
    </submittedName>
</protein>
<dbReference type="SUPFAM" id="SSF102588">
    <property type="entry name" value="LmbE-like"/>
    <property type="match status" value="1"/>
</dbReference>
<gene>
    <name evidence="1" type="ORF">P0Y49_07550</name>
</gene>
<dbReference type="Gene3D" id="3.40.50.10320">
    <property type="entry name" value="LmbE-like"/>
    <property type="match status" value="1"/>
</dbReference>
<name>A0AAJ5WAF1_9SPHI</name>
<evidence type="ECO:0000313" key="1">
    <source>
        <dbReference type="EMBL" id="WEK20992.1"/>
    </source>
</evidence>
<dbReference type="Pfam" id="PF02585">
    <property type="entry name" value="PIG-L"/>
    <property type="match status" value="1"/>
</dbReference>
<organism evidence="1 2">
    <name type="scientific">Candidatus Pedobacter colombiensis</name>
    <dbReference type="NCBI Taxonomy" id="3121371"/>
    <lineage>
        <taxon>Bacteria</taxon>
        <taxon>Pseudomonadati</taxon>
        <taxon>Bacteroidota</taxon>
        <taxon>Sphingobacteriia</taxon>
        <taxon>Sphingobacteriales</taxon>
        <taxon>Sphingobacteriaceae</taxon>
        <taxon>Pedobacter</taxon>
    </lineage>
</organism>
<dbReference type="Proteomes" id="UP001214530">
    <property type="component" value="Chromosome"/>
</dbReference>
<evidence type="ECO:0000313" key="2">
    <source>
        <dbReference type="Proteomes" id="UP001214530"/>
    </source>
</evidence>